<dbReference type="NCBIfam" id="NF041646">
    <property type="entry name" value="VC0807_fam"/>
    <property type="match status" value="1"/>
</dbReference>
<sequence length="221" mass="25359">MKKSIVVFDLLFYLILPYLIWNQGRDVLGDYYAILLSSVPGFIYTIFRFVKEKQFNVTGMFILFSLFAGTAIDLLSGGAERMLWNQVFFGIFMALLIFTTILIKQPLGMHFAVDIAYIQGEPRDKTQSLYRKPEFYKYFVGLTGLFAFRSLFQAGLKSYLLMEYGAKKYDFILFAMKISGWIFGGLITAGFVFISLKIYNYHEKNKGGEGSESPIQTEPKI</sequence>
<gene>
    <name evidence="2" type="ORF">QYF49_17995</name>
</gene>
<keyword evidence="1" id="KW-0812">Transmembrane</keyword>
<protein>
    <submittedName>
        <fullName evidence="2">VC0807 family protein</fullName>
    </submittedName>
</protein>
<dbReference type="RefSeq" id="WP_290400999.1">
    <property type="nucleotide sequence ID" value="NZ_JAUHLN010000004.1"/>
</dbReference>
<feature type="transmembrane region" description="Helical" evidence="1">
    <location>
        <begin position="135"/>
        <end position="152"/>
    </location>
</feature>
<keyword evidence="3" id="KW-1185">Reference proteome</keyword>
<accession>A0ABT8EAE0</accession>
<evidence type="ECO:0000313" key="3">
    <source>
        <dbReference type="Proteomes" id="UP001168694"/>
    </source>
</evidence>
<keyword evidence="1" id="KW-0472">Membrane</keyword>
<evidence type="ECO:0000256" key="1">
    <source>
        <dbReference type="SAM" id="Phobius"/>
    </source>
</evidence>
<organism evidence="2 3">
    <name type="scientific">Fictibacillus terranigra</name>
    <dbReference type="NCBI Taxonomy" id="3058424"/>
    <lineage>
        <taxon>Bacteria</taxon>
        <taxon>Bacillati</taxon>
        <taxon>Bacillota</taxon>
        <taxon>Bacilli</taxon>
        <taxon>Bacillales</taxon>
        <taxon>Fictibacillaceae</taxon>
        <taxon>Fictibacillus</taxon>
    </lineage>
</organism>
<feature type="transmembrane region" description="Helical" evidence="1">
    <location>
        <begin position="5"/>
        <end position="21"/>
    </location>
</feature>
<feature type="transmembrane region" description="Helical" evidence="1">
    <location>
        <begin position="57"/>
        <end position="77"/>
    </location>
</feature>
<feature type="transmembrane region" description="Helical" evidence="1">
    <location>
        <begin position="83"/>
        <end position="103"/>
    </location>
</feature>
<reference evidence="2" key="1">
    <citation type="submission" date="2023-06" db="EMBL/GenBank/DDBJ databases">
        <title>Draft Genome Sequences of Representative Paenibacillus Polymyxa, Bacillus cereus, Fictibacillus sp., and Brevibacillus agri Strains Isolated from Amazonian Dark Earth.</title>
        <authorList>
            <person name="Pellegrinetti T.A."/>
            <person name="Cunha I.C.M."/>
            <person name="Chaves M.G."/>
            <person name="Freitas A.S."/>
            <person name="Silva A.V.R."/>
            <person name="Tsai S.M."/>
            <person name="Mendes L.W."/>
        </authorList>
    </citation>
    <scope>NUCLEOTIDE SEQUENCE</scope>
    <source>
        <strain evidence="2">CENA-BCM004</strain>
    </source>
</reference>
<feature type="transmembrane region" description="Helical" evidence="1">
    <location>
        <begin position="33"/>
        <end position="50"/>
    </location>
</feature>
<keyword evidence="1" id="KW-1133">Transmembrane helix</keyword>
<dbReference type="EMBL" id="JAUHLN010000004">
    <property type="protein sequence ID" value="MDN4074871.1"/>
    <property type="molecule type" value="Genomic_DNA"/>
</dbReference>
<proteinExistence type="predicted"/>
<dbReference type="Proteomes" id="UP001168694">
    <property type="component" value="Unassembled WGS sequence"/>
</dbReference>
<feature type="transmembrane region" description="Helical" evidence="1">
    <location>
        <begin position="172"/>
        <end position="196"/>
    </location>
</feature>
<name>A0ABT8EAE0_9BACL</name>
<evidence type="ECO:0000313" key="2">
    <source>
        <dbReference type="EMBL" id="MDN4074871.1"/>
    </source>
</evidence>
<comment type="caution">
    <text evidence="2">The sequence shown here is derived from an EMBL/GenBank/DDBJ whole genome shotgun (WGS) entry which is preliminary data.</text>
</comment>